<feature type="domain" description="OB" evidence="9">
    <location>
        <begin position="78"/>
        <end position="165"/>
    </location>
</feature>
<evidence type="ECO:0000256" key="1">
    <source>
        <dbReference type="ARBA" id="ARBA00004123"/>
    </source>
</evidence>
<evidence type="ECO:0000313" key="11">
    <source>
        <dbReference type="Proteomes" id="UP000316621"/>
    </source>
</evidence>
<gene>
    <name evidence="10" type="ORF">C5167_019363</name>
</gene>
<dbReference type="GO" id="GO:0000781">
    <property type="term" value="C:chromosome, telomeric region"/>
    <property type="evidence" value="ECO:0007669"/>
    <property type="project" value="UniProtKB-SubCell"/>
</dbReference>
<proteinExistence type="predicted"/>
<dbReference type="InterPro" id="IPR040260">
    <property type="entry name" value="RFA2-like"/>
</dbReference>
<dbReference type="AlphaFoldDB" id="A0A4Y7IU26"/>
<dbReference type="GO" id="GO:0005634">
    <property type="term" value="C:nucleus"/>
    <property type="evidence" value="ECO:0007669"/>
    <property type="project" value="UniProtKB-SubCell"/>
</dbReference>
<dbReference type="Gramene" id="RZC50935">
    <property type="protein sequence ID" value="RZC50935"/>
    <property type="gene ID" value="C5167_019363"/>
</dbReference>
<dbReference type="InterPro" id="IPR012340">
    <property type="entry name" value="NA-bd_OB-fold"/>
</dbReference>
<keyword evidence="6" id="KW-0238">DNA-binding</keyword>
<keyword evidence="11" id="KW-1185">Reference proteome</keyword>
<dbReference type="GO" id="GO:0003677">
    <property type="term" value="F:DNA binding"/>
    <property type="evidence" value="ECO:0007669"/>
    <property type="project" value="UniProtKB-KW"/>
</dbReference>
<keyword evidence="4" id="KW-0158">Chromosome</keyword>
<keyword evidence="7" id="KW-0539">Nucleus</keyword>
<dbReference type="PANTHER" id="PTHR13989">
    <property type="entry name" value="REPLICATION PROTEIN A-RELATED"/>
    <property type="match status" value="1"/>
</dbReference>
<reference evidence="10 11" key="1">
    <citation type="journal article" date="2018" name="Science">
        <title>The opium poppy genome and morphinan production.</title>
        <authorList>
            <person name="Guo L."/>
            <person name="Winzer T."/>
            <person name="Yang X."/>
            <person name="Li Y."/>
            <person name="Ning Z."/>
            <person name="He Z."/>
            <person name="Teodor R."/>
            <person name="Lu Y."/>
            <person name="Bowser T.A."/>
            <person name="Graham I.A."/>
            <person name="Ye K."/>
        </authorList>
    </citation>
    <scope>NUCLEOTIDE SEQUENCE [LARGE SCALE GENOMIC DNA]</scope>
    <source>
        <strain evidence="11">cv. HN1</strain>
        <tissue evidence="10">Leaves</tissue>
    </source>
</reference>
<dbReference type="Pfam" id="PF01336">
    <property type="entry name" value="tRNA_anti-codon"/>
    <property type="match status" value="1"/>
</dbReference>
<keyword evidence="5" id="KW-0779">Telomere</keyword>
<dbReference type="Gene3D" id="2.40.50.140">
    <property type="entry name" value="Nucleic acid-binding proteins"/>
    <property type="match status" value="1"/>
</dbReference>
<comment type="subcellular location">
    <subcellularLocation>
        <location evidence="2">Chromosome</location>
        <location evidence="2">Telomere</location>
    </subcellularLocation>
    <subcellularLocation>
        <location evidence="1">Nucleus</location>
    </subcellularLocation>
</comment>
<dbReference type="STRING" id="3469.A0A4Y7IU26"/>
<evidence type="ECO:0000256" key="8">
    <source>
        <dbReference type="ARBA" id="ARBA00030039"/>
    </source>
</evidence>
<organism evidence="10 11">
    <name type="scientific">Papaver somniferum</name>
    <name type="common">Opium poppy</name>
    <dbReference type="NCBI Taxonomy" id="3469"/>
    <lineage>
        <taxon>Eukaryota</taxon>
        <taxon>Viridiplantae</taxon>
        <taxon>Streptophyta</taxon>
        <taxon>Embryophyta</taxon>
        <taxon>Tracheophyta</taxon>
        <taxon>Spermatophyta</taxon>
        <taxon>Magnoliopsida</taxon>
        <taxon>Ranunculales</taxon>
        <taxon>Papaveraceae</taxon>
        <taxon>Papaveroideae</taxon>
        <taxon>Papaver</taxon>
    </lineage>
</organism>
<evidence type="ECO:0000256" key="7">
    <source>
        <dbReference type="ARBA" id="ARBA00023242"/>
    </source>
</evidence>
<protein>
    <recommendedName>
        <fullName evidence="3">CST complex subunit STN1</fullName>
    </recommendedName>
    <alternativeName>
        <fullName evidence="8">Suppressor of cdc thirteen homolog</fullName>
    </alternativeName>
</protein>
<evidence type="ECO:0000256" key="6">
    <source>
        <dbReference type="ARBA" id="ARBA00023125"/>
    </source>
</evidence>
<dbReference type="OMA" id="SAMICHH"/>
<name>A0A4Y7IU26_PAPSO</name>
<dbReference type="EMBL" id="CM010716">
    <property type="protein sequence ID" value="RZC50935.1"/>
    <property type="molecule type" value="Genomic_DNA"/>
</dbReference>
<evidence type="ECO:0000313" key="10">
    <source>
        <dbReference type="EMBL" id="RZC50935.1"/>
    </source>
</evidence>
<accession>A0A4Y7IU26</accession>
<evidence type="ECO:0000256" key="2">
    <source>
        <dbReference type="ARBA" id="ARBA00004574"/>
    </source>
</evidence>
<evidence type="ECO:0000256" key="5">
    <source>
        <dbReference type="ARBA" id="ARBA00022895"/>
    </source>
</evidence>
<evidence type="ECO:0000256" key="4">
    <source>
        <dbReference type="ARBA" id="ARBA00022454"/>
    </source>
</evidence>
<dbReference type="PANTHER" id="PTHR13989:SF33">
    <property type="entry name" value="CST COMPLEX SUBUNIT STN1"/>
    <property type="match status" value="1"/>
</dbReference>
<sequence>MFLNPLQFREKINIGHVADSGQPPYPFDRDPVKNSHAKLLAFDILSLSRRNISSPSSSSNTVIFYRKSQQICRVETLGVVVTREFKAGKSLKFLIDDGTGCVSCILWLNQLTSSHFSRKIPDDVRILAEIANNHSSKIQIGRLARIRGRVTVYRGKIEITVTDVVIERDPNAEILHWLDCVKLARNCYDVVAPNVQ</sequence>
<dbReference type="SUPFAM" id="SSF50249">
    <property type="entry name" value="Nucleic acid-binding proteins"/>
    <property type="match status" value="1"/>
</dbReference>
<dbReference type="InterPro" id="IPR004365">
    <property type="entry name" value="NA-bd_OB_tRNA"/>
</dbReference>
<evidence type="ECO:0000256" key="3">
    <source>
        <dbReference type="ARBA" id="ARBA00017411"/>
    </source>
</evidence>
<evidence type="ECO:0000259" key="9">
    <source>
        <dbReference type="Pfam" id="PF01336"/>
    </source>
</evidence>
<dbReference type="Proteomes" id="UP000316621">
    <property type="component" value="Chromosome 2"/>
</dbReference>